<organism evidence="2 3">
    <name type="scientific">Methyloprofundus sedimenti</name>
    <dbReference type="NCBI Taxonomy" id="1420851"/>
    <lineage>
        <taxon>Bacteria</taxon>
        <taxon>Pseudomonadati</taxon>
        <taxon>Pseudomonadota</taxon>
        <taxon>Gammaproteobacteria</taxon>
        <taxon>Methylococcales</taxon>
        <taxon>Methylococcaceae</taxon>
        <taxon>Methyloprofundus</taxon>
    </lineage>
</organism>
<dbReference type="GO" id="GO:0008081">
    <property type="term" value="F:phosphoric diester hydrolase activity"/>
    <property type="evidence" value="ECO:0007669"/>
    <property type="project" value="InterPro"/>
</dbReference>
<evidence type="ECO:0000313" key="3">
    <source>
        <dbReference type="Proteomes" id="UP000191980"/>
    </source>
</evidence>
<accession>A0A1V8M3N5</accession>
<dbReference type="PANTHER" id="PTHR46211:SF14">
    <property type="entry name" value="GLYCEROPHOSPHODIESTER PHOSPHODIESTERASE"/>
    <property type="match status" value="1"/>
</dbReference>
<dbReference type="Proteomes" id="UP000191980">
    <property type="component" value="Unassembled WGS sequence"/>
</dbReference>
<dbReference type="PROSITE" id="PS51704">
    <property type="entry name" value="GP_PDE"/>
    <property type="match status" value="1"/>
</dbReference>
<evidence type="ECO:0000313" key="2">
    <source>
        <dbReference type="EMBL" id="OQK16171.1"/>
    </source>
</evidence>
<gene>
    <name evidence="2" type="ORF">AU255_13795</name>
</gene>
<feature type="domain" description="GP-PDE" evidence="1">
    <location>
        <begin position="9"/>
        <end position="249"/>
    </location>
</feature>
<dbReference type="GO" id="GO:0006629">
    <property type="term" value="P:lipid metabolic process"/>
    <property type="evidence" value="ECO:0007669"/>
    <property type="project" value="InterPro"/>
</dbReference>
<dbReference type="Gene3D" id="3.20.20.190">
    <property type="entry name" value="Phosphatidylinositol (PI) phosphodiesterase"/>
    <property type="match status" value="1"/>
</dbReference>
<proteinExistence type="predicted"/>
<keyword evidence="3" id="KW-1185">Reference proteome</keyword>
<name>A0A1V8M3N5_9GAMM</name>
<dbReference type="Pfam" id="PF03009">
    <property type="entry name" value="GDPD"/>
    <property type="match status" value="1"/>
</dbReference>
<dbReference type="AlphaFoldDB" id="A0A1V8M3N5"/>
<dbReference type="InterPro" id="IPR030395">
    <property type="entry name" value="GP_PDE_dom"/>
</dbReference>
<dbReference type="PANTHER" id="PTHR46211">
    <property type="entry name" value="GLYCEROPHOSPHORYL DIESTER PHOSPHODIESTERASE"/>
    <property type="match status" value="1"/>
</dbReference>
<sequence length="250" mass="28641">MIPDSSTPCYIYAHRGARSEAADNTRQAFEKALVYPIDGIEADVQLTKDEVCVLWHDRFLDKLGYSGKRIDDFTFAELKQFNFATYCDGAEPEGVLSLQDFVDQYRRHCKLQIEIKNRDWEDMRRHQIKVQQCLEILGSTRNLDVFISSFNLNSLQYAHQLGTQIALVYAVNESDDIAYIKTTFSDNKFLAGICQPIATLNEDLVNFLRGHNKLIVTYTCNTRLEIQKALDLEVDILITDDPVTALQMRG</sequence>
<dbReference type="EMBL" id="LPUF01000002">
    <property type="protein sequence ID" value="OQK16171.1"/>
    <property type="molecule type" value="Genomic_DNA"/>
</dbReference>
<reference evidence="2 3" key="1">
    <citation type="submission" date="2015-12" db="EMBL/GenBank/DDBJ databases">
        <authorList>
            <person name="Shamseldin A."/>
            <person name="Moawad H."/>
            <person name="Abd El-Rahim W.M."/>
            <person name="Sadowsky M.J."/>
        </authorList>
    </citation>
    <scope>NUCLEOTIDE SEQUENCE [LARGE SCALE GENOMIC DNA]</scope>
    <source>
        <strain evidence="2 3">WF1</strain>
    </source>
</reference>
<dbReference type="STRING" id="1420851.AU255_13795"/>
<evidence type="ECO:0000259" key="1">
    <source>
        <dbReference type="PROSITE" id="PS51704"/>
    </source>
</evidence>
<dbReference type="InterPro" id="IPR017946">
    <property type="entry name" value="PLC-like_Pdiesterase_TIM-brl"/>
</dbReference>
<dbReference type="OrthoDB" id="9795622at2"/>
<dbReference type="SUPFAM" id="SSF51695">
    <property type="entry name" value="PLC-like phosphodiesterases"/>
    <property type="match status" value="1"/>
</dbReference>
<comment type="caution">
    <text evidence="2">The sequence shown here is derived from an EMBL/GenBank/DDBJ whole genome shotgun (WGS) entry which is preliminary data.</text>
</comment>
<dbReference type="RefSeq" id="WP_080523548.1">
    <property type="nucleotide sequence ID" value="NZ_LPUF01000002.1"/>
</dbReference>
<protein>
    <recommendedName>
        <fullName evidence="1">GP-PDE domain-containing protein</fullName>
    </recommendedName>
</protein>